<dbReference type="EMBL" id="CP009687">
    <property type="protein sequence ID" value="AKL94421.1"/>
    <property type="molecule type" value="Genomic_DNA"/>
</dbReference>
<dbReference type="SMART" id="SM01204">
    <property type="entry name" value="FIST_C"/>
    <property type="match status" value="1"/>
</dbReference>
<organism evidence="1 2">
    <name type="scientific">Clostridium aceticum</name>
    <dbReference type="NCBI Taxonomy" id="84022"/>
    <lineage>
        <taxon>Bacteria</taxon>
        <taxon>Bacillati</taxon>
        <taxon>Bacillota</taxon>
        <taxon>Clostridia</taxon>
        <taxon>Eubacteriales</taxon>
        <taxon>Clostridiaceae</taxon>
        <taxon>Clostridium</taxon>
    </lineage>
</organism>
<proteinExistence type="predicted"/>
<accession>A0A0D8IDK6</accession>
<reference evidence="1 2" key="1">
    <citation type="submission" date="2014-10" db="EMBL/GenBank/DDBJ databases">
        <title>Genome sequence of Clostridium aceticum DSM 1496.</title>
        <authorList>
            <person name="Poehlein A."/>
            <person name="Schiel-Bengelsdorf B."/>
            <person name="Gottschalk G."/>
            <person name="Duerre P."/>
            <person name="Daniel R."/>
        </authorList>
    </citation>
    <scope>NUCLEOTIDE SEQUENCE [LARGE SCALE GENOMIC DNA]</scope>
    <source>
        <strain evidence="1 2">DSM 1496</strain>
    </source>
</reference>
<gene>
    <name evidence="1" type="ORF">CACET_c09140</name>
</gene>
<dbReference type="STRING" id="84022.CACET_c09140"/>
<name>A0A0D8IDK6_9CLOT</name>
<keyword evidence="2" id="KW-1185">Reference proteome</keyword>
<dbReference type="PANTHER" id="PTHR40252:SF2">
    <property type="entry name" value="BLR0328 PROTEIN"/>
    <property type="match status" value="1"/>
</dbReference>
<sequence length="377" mass="41935">MLQVRQGYSNNPDMASAIEEVIHQIQQQQVKFVIFFSSMKYDFQQVSKEINAAFEAAEVIGSTSAGEIGKQGFSNESLVAMSISSSDWYASTAVIENIHSKPMLYRKNVIQAFEKTGLNRSDLNLSKKAFGILLVDGLQAAEEMVLSVIHSIFETDQFPLVGGSAGDDLKFTETYVSANGKVYHNAAVLTFVKTSHPFCTYRENIFEPTEHALLITKADIRGRIVYEMDGMPAAEAYASKLGIPTASLAEQMARYPIGRMYAKKIWISTPFKILEKGAIQFYSQIFPNTMVTILKPIDPVLAAAQTVKNIKDQLPEVKGVIGFNCIVRLLQFEKEKACEKVYKELSHLGEVVGFTTYGEQYGKVHINQTLTMLAFGE</sequence>
<dbReference type="Proteomes" id="UP000035704">
    <property type="component" value="Chromosome"/>
</dbReference>
<dbReference type="PANTHER" id="PTHR40252">
    <property type="entry name" value="BLR0328 PROTEIN"/>
    <property type="match status" value="1"/>
</dbReference>
<protein>
    <submittedName>
        <fullName evidence="1">Uncharacterized protein</fullName>
    </submittedName>
</protein>
<dbReference type="InterPro" id="IPR013702">
    <property type="entry name" value="FIST_domain_N"/>
</dbReference>
<dbReference type="AlphaFoldDB" id="A0A0D8IDK6"/>
<evidence type="ECO:0000313" key="2">
    <source>
        <dbReference type="Proteomes" id="UP000035704"/>
    </source>
</evidence>
<dbReference type="PATRIC" id="fig|84022.5.peg.2413"/>
<dbReference type="InterPro" id="IPR019494">
    <property type="entry name" value="FIST_C"/>
</dbReference>
<evidence type="ECO:0000313" key="1">
    <source>
        <dbReference type="EMBL" id="AKL94421.1"/>
    </source>
</evidence>
<dbReference type="SMART" id="SM00897">
    <property type="entry name" value="FIST"/>
    <property type="match status" value="1"/>
</dbReference>
<dbReference type="Pfam" id="PF08495">
    <property type="entry name" value="FIST"/>
    <property type="match status" value="1"/>
</dbReference>
<dbReference type="OrthoDB" id="9770293at2"/>
<dbReference type="KEGG" id="cace:CACET_c09140"/>
<dbReference type="RefSeq" id="WP_044823436.1">
    <property type="nucleotide sequence ID" value="NZ_CP009687.1"/>
</dbReference>
<dbReference type="Pfam" id="PF10442">
    <property type="entry name" value="FIST_C"/>
    <property type="match status" value="1"/>
</dbReference>